<dbReference type="EMBL" id="JANIIK010000112">
    <property type="protein sequence ID" value="KAJ3593967.1"/>
    <property type="molecule type" value="Genomic_DNA"/>
</dbReference>
<organism evidence="13 14">
    <name type="scientific">Muraenolepis orangiensis</name>
    <name type="common">Patagonian moray cod</name>
    <dbReference type="NCBI Taxonomy" id="630683"/>
    <lineage>
        <taxon>Eukaryota</taxon>
        <taxon>Metazoa</taxon>
        <taxon>Chordata</taxon>
        <taxon>Craniata</taxon>
        <taxon>Vertebrata</taxon>
        <taxon>Euteleostomi</taxon>
        <taxon>Actinopterygii</taxon>
        <taxon>Neopterygii</taxon>
        <taxon>Teleostei</taxon>
        <taxon>Neoteleostei</taxon>
        <taxon>Acanthomorphata</taxon>
        <taxon>Zeiogadaria</taxon>
        <taxon>Gadariae</taxon>
        <taxon>Gadiformes</taxon>
        <taxon>Muraenolepidoidei</taxon>
        <taxon>Muraenolepididae</taxon>
        <taxon>Muraenolepis</taxon>
    </lineage>
</organism>
<dbReference type="GO" id="GO:0005789">
    <property type="term" value="C:endoplasmic reticulum membrane"/>
    <property type="evidence" value="ECO:0007669"/>
    <property type="project" value="UniProtKB-SubCell"/>
</dbReference>
<evidence type="ECO:0000256" key="2">
    <source>
        <dbReference type="ARBA" id="ARBA00004151"/>
    </source>
</evidence>
<dbReference type="InterPro" id="IPR009038">
    <property type="entry name" value="GOLD_dom"/>
</dbReference>
<evidence type="ECO:0000256" key="3">
    <source>
        <dbReference type="ARBA" id="ARBA00004619"/>
    </source>
</evidence>
<keyword evidence="5 10" id="KW-0812">Transmembrane</keyword>
<evidence type="ECO:0000256" key="8">
    <source>
        <dbReference type="ARBA" id="ARBA00022989"/>
    </source>
</evidence>
<dbReference type="OrthoDB" id="62956at2759"/>
<proteinExistence type="inferred from homology"/>
<keyword evidence="9" id="KW-0472">Membrane</keyword>
<keyword evidence="7" id="KW-0256">Endoplasmic reticulum</keyword>
<evidence type="ECO:0000313" key="13">
    <source>
        <dbReference type="EMBL" id="KAJ3593967.1"/>
    </source>
</evidence>
<dbReference type="PROSITE" id="PS50866">
    <property type="entry name" value="GOLD"/>
    <property type="match status" value="1"/>
</dbReference>
<evidence type="ECO:0000256" key="9">
    <source>
        <dbReference type="ARBA" id="ARBA00023136"/>
    </source>
</evidence>
<evidence type="ECO:0000256" key="1">
    <source>
        <dbReference type="ARBA" id="ARBA00004115"/>
    </source>
</evidence>
<gene>
    <name evidence="13" type="ORF">NHX12_006300</name>
</gene>
<feature type="signal peptide" evidence="11">
    <location>
        <begin position="1"/>
        <end position="18"/>
    </location>
</feature>
<dbReference type="Pfam" id="PF01105">
    <property type="entry name" value="EMP24_GP25L"/>
    <property type="match status" value="1"/>
</dbReference>
<name>A0A9Q0IB43_9TELE</name>
<feature type="chain" id="PRO_5040405194" description="GOLD domain-containing protein" evidence="11">
    <location>
        <begin position="19"/>
        <end position="205"/>
    </location>
</feature>
<comment type="similarity">
    <text evidence="4 10">Belongs to the EMP24/GP25L family.</text>
</comment>
<feature type="domain" description="GOLD" evidence="12">
    <location>
        <begin position="30"/>
        <end position="112"/>
    </location>
</feature>
<sequence>MHYLGFCCLILHAIVVRSTELTFELPDNDKQCFSEELEEGVKLDIDFQVIAGGNYDVDCFVTDPHENILYHEQKKQYDSFSHITTTGGAYQVCFSNEFSTFSHKIVYLDLRTGNERPLLPVMNRAAAMTQLESTCLSIHEILKTVTEAQTRFRLRESIDRLRAEVIHERITYWSLGETALLFAVSAGQVLMLRSFFNDKKGSIGT</sequence>
<dbReference type="GO" id="GO:0005794">
    <property type="term" value="C:Golgi apparatus"/>
    <property type="evidence" value="ECO:0007669"/>
    <property type="project" value="UniProtKB-SubCell"/>
</dbReference>
<comment type="subcellular location">
    <subcellularLocation>
        <location evidence="1">Endoplasmic reticulum membrane</location>
        <topology evidence="1">Single-pass type I membrane protein</topology>
    </subcellularLocation>
    <subcellularLocation>
        <location evidence="2">Endoplasmic reticulum-Golgi intermediate compartment membrane</location>
        <topology evidence="2">Single-pass type I membrane protein</topology>
    </subcellularLocation>
    <subcellularLocation>
        <location evidence="3">Golgi apparatus</location>
        <location evidence="3">cis-Golgi network membrane</location>
        <topology evidence="3">Single-pass type I membrane protein</topology>
    </subcellularLocation>
    <subcellularLocation>
        <location evidence="10">Membrane</location>
        <topology evidence="10">Single-pass type I membrane protein</topology>
    </subcellularLocation>
</comment>
<evidence type="ECO:0000256" key="10">
    <source>
        <dbReference type="RuleBase" id="RU003827"/>
    </source>
</evidence>
<evidence type="ECO:0000313" key="14">
    <source>
        <dbReference type="Proteomes" id="UP001148018"/>
    </source>
</evidence>
<keyword evidence="14" id="KW-1185">Reference proteome</keyword>
<keyword evidence="6 11" id="KW-0732">Signal</keyword>
<keyword evidence="8" id="KW-1133">Transmembrane helix</keyword>
<dbReference type="AlphaFoldDB" id="A0A9Q0IB43"/>
<dbReference type="SMART" id="SM01190">
    <property type="entry name" value="EMP24_GP25L"/>
    <property type="match status" value="1"/>
</dbReference>
<evidence type="ECO:0000256" key="7">
    <source>
        <dbReference type="ARBA" id="ARBA00022824"/>
    </source>
</evidence>
<dbReference type="InterPro" id="IPR036598">
    <property type="entry name" value="GOLD_dom_sf"/>
</dbReference>
<accession>A0A9Q0IB43</accession>
<evidence type="ECO:0000259" key="12">
    <source>
        <dbReference type="PROSITE" id="PS50866"/>
    </source>
</evidence>
<evidence type="ECO:0000256" key="6">
    <source>
        <dbReference type="ARBA" id="ARBA00022729"/>
    </source>
</evidence>
<evidence type="ECO:0000256" key="5">
    <source>
        <dbReference type="ARBA" id="ARBA00022692"/>
    </source>
</evidence>
<protein>
    <recommendedName>
        <fullName evidence="12">GOLD domain-containing protein</fullName>
    </recommendedName>
</protein>
<evidence type="ECO:0000256" key="4">
    <source>
        <dbReference type="ARBA" id="ARBA00007104"/>
    </source>
</evidence>
<dbReference type="GO" id="GO:0033116">
    <property type="term" value="C:endoplasmic reticulum-Golgi intermediate compartment membrane"/>
    <property type="evidence" value="ECO:0007669"/>
    <property type="project" value="UniProtKB-SubCell"/>
</dbReference>
<dbReference type="PANTHER" id="PTHR22811">
    <property type="entry name" value="TRANSMEMBRANE EMP24 DOMAIN-CONTAINING PROTEIN"/>
    <property type="match status" value="1"/>
</dbReference>
<dbReference type="Proteomes" id="UP001148018">
    <property type="component" value="Unassembled WGS sequence"/>
</dbReference>
<reference evidence="13" key="1">
    <citation type="submission" date="2022-07" db="EMBL/GenBank/DDBJ databases">
        <title>Chromosome-level genome of Muraenolepis orangiensis.</title>
        <authorList>
            <person name="Kim J."/>
        </authorList>
    </citation>
    <scope>NUCLEOTIDE SEQUENCE</scope>
    <source>
        <strain evidence="13">KU_S4_2022</strain>
        <tissue evidence="13">Muscle</tissue>
    </source>
</reference>
<comment type="caution">
    <text evidence="13">The sequence shown here is derived from an EMBL/GenBank/DDBJ whole genome shotgun (WGS) entry which is preliminary data.</text>
</comment>
<dbReference type="SUPFAM" id="SSF101576">
    <property type="entry name" value="Supernatant protein factor (SPF), C-terminal domain"/>
    <property type="match status" value="1"/>
</dbReference>
<dbReference type="InterPro" id="IPR015720">
    <property type="entry name" value="Emp24-like"/>
</dbReference>
<evidence type="ECO:0000256" key="11">
    <source>
        <dbReference type="SAM" id="SignalP"/>
    </source>
</evidence>